<dbReference type="Proteomes" id="UP000824120">
    <property type="component" value="Chromosome 10"/>
</dbReference>
<evidence type="ECO:0000313" key="1">
    <source>
        <dbReference type="EMBL" id="KAG5583150.1"/>
    </source>
</evidence>
<evidence type="ECO:0000313" key="2">
    <source>
        <dbReference type="Proteomes" id="UP000824120"/>
    </source>
</evidence>
<gene>
    <name evidence="1" type="ORF">H5410_053777</name>
</gene>
<proteinExistence type="predicted"/>
<protein>
    <submittedName>
        <fullName evidence="1">Uncharacterized protein</fullName>
    </submittedName>
</protein>
<comment type="caution">
    <text evidence="1">The sequence shown here is derived from an EMBL/GenBank/DDBJ whole genome shotgun (WGS) entry which is preliminary data.</text>
</comment>
<sequence>MDSPTLMVSSLANRLKVFVEGRNTTLTAEKIWHHKIPFKISFFMLRLLKNKLLMIKLSIDFVSQDHLDVLVVRTMLL</sequence>
<organism evidence="1 2">
    <name type="scientific">Solanum commersonii</name>
    <name type="common">Commerson's wild potato</name>
    <name type="synonym">Commerson's nightshade</name>
    <dbReference type="NCBI Taxonomy" id="4109"/>
    <lineage>
        <taxon>Eukaryota</taxon>
        <taxon>Viridiplantae</taxon>
        <taxon>Streptophyta</taxon>
        <taxon>Embryophyta</taxon>
        <taxon>Tracheophyta</taxon>
        <taxon>Spermatophyta</taxon>
        <taxon>Magnoliopsida</taxon>
        <taxon>eudicotyledons</taxon>
        <taxon>Gunneridae</taxon>
        <taxon>Pentapetalae</taxon>
        <taxon>asterids</taxon>
        <taxon>lamiids</taxon>
        <taxon>Solanales</taxon>
        <taxon>Solanaceae</taxon>
        <taxon>Solanoideae</taxon>
        <taxon>Solaneae</taxon>
        <taxon>Solanum</taxon>
    </lineage>
</organism>
<dbReference type="AlphaFoldDB" id="A0A9J5X7C1"/>
<accession>A0A9J5X7C1</accession>
<name>A0A9J5X7C1_SOLCO</name>
<keyword evidence="2" id="KW-1185">Reference proteome</keyword>
<dbReference type="EMBL" id="JACXVP010000010">
    <property type="protein sequence ID" value="KAG5583150.1"/>
    <property type="molecule type" value="Genomic_DNA"/>
</dbReference>
<reference evidence="1 2" key="1">
    <citation type="submission" date="2020-09" db="EMBL/GenBank/DDBJ databases">
        <title>De no assembly of potato wild relative species, Solanum commersonii.</title>
        <authorList>
            <person name="Cho K."/>
        </authorList>
    </citation>
    <scope>NUCLEOTIDE SEQUENCE [LARGE SCALE GENOMIC DNA]</scope>
    <source>
        <strain evidence="1">LZ3.2</strain>
        <tissue evidence="1">Leaf</tissue>
    </source>
</reference>